<keyword evidence="4 7" id="KW-0812">Transmembrane</keyword>
<comment type="subcellular location">
    <subcellularLocation>
        <location evidence="1 7">Cell membrane</location>
        <topology evidence="1 7">Multi-pass membrane protein</topology>
    </subcellularLocation>
</comment>
<evidence type="ECO:0000256" key="8">
    <source>
        <dbReference type="SAM" id="MobiDB-lite"/>
    </source>
</evidence>
<evidence type="ECO:0000259" key="9">
    <source>
        <dbReference type="PROSITE" id="PS50928"/>
    </source>
</evidence>
<dbReference type="InterPro" id="IPR025966">
    <property type="entry name" value="OppC_N"/>
</dbReference>
<dbReference type="InterPro" id="IPR050366">
    <property type="entry name" value="BP-dependent_transpt_permease"/>
</dbReference>
<feature type="transmembrane region" description="Helical" evidence="7">
    <location>
        <begin position="20"/>
        <end position="40"/>
    </location>
</feature>
<evidence type="ECO:0000256" key="3">
    <source>
        <dbReference type="ARBA" id="ARBA00022475"/>
    </source>
</evidence>
<feature type="transmembrane region" description="Helical" evidence="7">
    <location>
        <begin position="125"/>
        <end position="150"/>
    </location>
</feature>
<keyword evidence="3" id="KW-1003">Cell membrane</keyword>
<dbReference type="PANTHER" id="PTHR43386:SF1">
    <property type="entry name" value="D,D-DIPEPTIDE TRANSPORT SYSTEM PERMEASE PROTEIN DDPC-RELATED"/>
    <property type="match status" value="1"/>
</dbReference>
<sequence>MARVGRVITRAWREERLGLISVVILIVMALAAILAPLYTLSPDAIDPLHQLQPPSLAHWFGTDEFGRDIFSRTMYAGRVSLGLGLVVTLVVTVVGSILGLIAGYVKLLDGVIMRIMDGMMAFPPIILAIALVATMGPGLLSEFIALTVVFTPRMARVVRSTTLQLKEAGFVEAARLCGQRATGIIGQHILPNGLAPLIIQGSFTYAEVVLADAVLSFLGLGVAPPTPSWGNMISEASTYLTSDPWFAVFPGVAIVISVVALNIAGDSVRSLVGGGSPAVSRRRRSSGYKRLKISTAPGGEPSGAESFP</sequence>
<proteinExistence type="inferred from homology"/>
<dbReference type="Proteomes" id="UP001560267">
    <property type="component" value="Unassembled WGS sequence"/>
</dbReference>
<feature type="region of interest" description="Disordered" evidence="8">
    <location>
        <begin position="273"/>
        <end position="308"/>
    </location>
</feature>
<comment type="similarity">
    <text evidence="7">Belongs to the binding-protein-dependent transport system permease family.</text>
</comment>
<feature type="transmembrane region" description="Helical" evidence="7">
    <location>
        <begin position="81"/>
        <end position="105"/>
    </location>
</feature>
<dbReference type="SUPFAM" id="SSF161098">
    <property type="entry name" value="MetI-like"/>
    <property type="match status" value="1"/>
</dbReference>
<dbReference type="Pfam" id="PF00528">
    <property type="entry name" value="BPD_transp_1"/>
    <property type="match status" value="1"/>
</dbReference>
<name>A0ABV3Y4U4_9ACTN</name>
<dbReference type="InterPro" id="IPR035906">
    <property type="entry name" value="MetI-like_sf"/>
</dbReference>
<organism evidence="10 11">
    <name type="scientific">Ferrimicrobium acidiphilum</name>
    <dbReference type="NCBI Taxonomy" id="121039"/>
    <lineage>
        <taxon>Bacteria</taxon>
        <taxon>Bacillati</taxon>
        <taxon>Actinomycetota</taxon>
        <taxon>Acidimicrobiia</taxon>
        <taxon>Acidimicrobiales</taxon>
        <taxon>Acidimicrobiaceae</taxon>
        <taxon>Ferrimicrobium</taxon>
    </lineage>
</organism>
<evidence type="ECO:0000256" key="1">
    <source>
        <dbReference type="ARBA" id="ARBA00004651"/>
    </source>
</evidence>
<keyword evidence="6 7" id="KW-0472">Membrane</keyword>
<dbReference type="CDD" id="cd06261">
    <property type="entry name" value="TM_PBP2"/>
    <property type="match status" value="1"/>
</dbReference>
<evidence type="ECO:0000313" key="10">
    <source>
        <dbReference type="EMBL" id="MEX6430572.1"/>
    </source>
</evidence>
<evidence type="ECO:0000313" key="11">
    <source>
        <dbReference type="Proteomes" id="UP001560267"/>
    </source>
</evidence>
<feature type="compositionally biased region" description="Basic residues" evidence="8">
    <location>
        <begin position="280"/>
        <end position="292"/>
    </location>
</feature>
<evidence type="ECO:0000256" key="6">
    <source>
        <dbReference type="ARBA" id="ARBA00023136"/>
    </source>
</evidence>
<gene>
    <name evidence="10" type="ORF">AB6A68_12120</name>
</gene>
<dbReference type="EMBL" id="JBFSHR010000062">
    <property type="protein sequence ID" value="MEX6430572.1"/>
    <property type="molecule type" value="Genomic_DNA"/>
</dbReference>
<evidence type="ECO:0000256" key="4">
    <source>
        <dbReference type="ARBA" id="ARBA00022692"/>
    </source>
</evidence>
<dbReference type="RefSeq" id="WP_276942410.1">
    <property type="nucleotide sequence ID" value="NZ_DAHZQW010000026.1"/>
</dbReference>
<comment type="caution">
    <text evidence="10">The sequence shown here is derived from an EMBL/GenBank/DDBJ whole genome shotgun (WGS) entry which is preliminary data.</text>
</comment>
<dbReference type="PROSITE" id="PS50928">
    <property type="entry name" value="ABC_TM1"/>
    <property type="match status" value="1"/>
</dbReference>
<reference evidence="10 11" key="1">
    <citation type="submission" date="2024-07" db="EMBL/GenBank/DDBJ databases">
        <title>Draft Genome Sequence of Ferrimicrobium acidiphilum Strain YE2023, Isolated from a Pulp of Bioleach Reactor.</title>
        <authorList>
            <person name="Elkina Y.A."/>
            <person name="Bulaeva A.G."/>
            <person name="Beletsky A.V."/>
            <person name="Mardanov A.V."/>
        </authorList>
    </citation>
    <scope>NUCLEOTIDE SEQUENCE [LARGE SCALE GENOMIC DNA]</scope>
    <source>
        <strain evidence="10 11">YE2023</strain>
    </source>
</reference>
<feature type="domain" description="ABC transmembrane type-1" evidence="9">
    <location>
        <begin position="81"/>
        <end position="265"/>
    </location>
</feature>
<evidence type="ECO:0000256" key="5">
    <source>
        <dbReference type="ARBA" id="ARBA00022989"/>
    </source>
</evidence>
<accession>A0ABV3Y4U4</accession>
<keyword evidence="2 7" id="KW-0813">Transport</keyword>
<evidence type="ECO:0000256" key="2">
    <source>
        <dbReference type="ARBA" id="ARBA00022448"/>
    </source>
</evidence>
<evidence type="ECO:0000256" key="7">
    <source>
        <dbReference type="RuleBase" id="RU363032"/>
    </source>
</evidence>
<feature type="transmembrane region" description="Helical" evidence="7">
    <location>
        <begin position="244"/>
        <end position="264"/>
    </location>
</feature>
<dbReference type="PANTHER" id="PTHR43386">
    <property type="entry name" value="OLIGOPEPTIDE TRANSPORT SYSTEM PERMEASE PROTEIN APPC"/>
    <property type="match status" value="1"/>
</dbReference>
<keyword evidence="11" id="KW-1185">Reference proteome</keyword>
<dbReference type="InterPro" id="IPR000515">
    <property type="entry name" value="MetI-like"/>
</dbReference>
<dbReference type="Pfam" id="PF12911">
    <property type="entry name" value="OppC_N"/>
    <property type="match status" value="1"/>
</dbReference>
<dbReference type="Gene3D" id="1.10.3720.10">
    <property type="entry name" value="MetI-like"/>
    <property type="match status" value="1"/>
</dbReference>
<keyword evidence="5 7" id="KW-1133">Transmembrane helix</keyword>
<protein>
    <submittedName>
        <fullName evidence="10">ABC transporter permease</fullName>
    </submittedName>
</protein>